<proteinExistence type="predicted"/>
<keyword evidence="2" id="KW-1185">Reference proteome</keyword>
<name>A0ABT8IU31_9MICO</name>
<gene>
    <name evidence="1" type="ORF">P5G59_04065</name>
</gene>
<dbReference type="Gene3D" id="3.30.450.20">
    <property type="entry name" value="PAS domain"/>
    <property type="match status" value="1"/>
</dbReference>
<sequence length="246" mass="26039">MASTVLEAGVAEAAGRVSELFSLLHGTLGAWRDAILDDLDAVSSPAVLDERVASLVLPPLRETDPLLIGAGFIAAPEFTGGDDLHFSWWLGPLEDNPVFGATAAPSRLDLASRSYSGYLRDLGSLEWYSIPRSTHRTHITGPYIDHLCACDYIVTVTSPVESDGRMLGVVGVDVYVKRLERELLPSLLSTGRRLALVNEAGRVMVSTDPAVRVGTVVAIPAASIPCPGTPFHLVPTSAAVGRGRAG</sequence>
<evidence type="ECO:0000313" key="1">
    <source>
        <dbReference type="EMBL" id="MDN4596307.1"/>
    </source>
</evidence>
<dbReference type="Proteomes" id="UP001174210">
    <property type="component" value="Unassembled WGS sequence"/>
</dbReference>
<reference evidence="1" key="1">
    <citation type="submission" date="2023-03" db="EMBL/GenBank/DDBJ databases">
        <title>MT1 and MT2 Draft Genomes of Novel Species.</title>
        <authorList>
            <person name="Venkateswaran K."/>
        </authorList>
    </citation>
    <scope>NUCLEOTIDE SEQUENCE</scope>
    <source>
        <strain evidence="1">F6_8S_P_1A</strain>
    </source>
</reference>
<dbReference type="RefSeq" id="WP_301216246.1">
    <property type="nucleotide sequence ID" value="NZ_JAROCB010000001.1"/>
</dbReference>
<accession>A0ABT8IU31</accession>
<comment type="caution">
    <text evidence="1">The sequence shown here is derived from an EMBL/GenBank/DDBJ whole genome shotgun (WGS) entry which is preliminary data.</text>
</comment>
<protein>
    <submittedName>
        <fullName evidence="1">Cache domain-containing protein</fullName>
    </submittedName>
</protein>
<dbReference type="EMBL" id="JAROCB010000001">
    <property type="protein sequence ID" value="MDN4596307.1"/>
    <property type="molecule type" value="Genomic_DNA"/>
</dbReference>
<evidence type="ECO:0000313" key="2">
    <source>
        <dbReference type="Proteomes" id="UP001174210"/>
    </source>
</evidence>
<dbReference type="CDD" id="cd12913">
    <property type="entry name" value="PDC1_MCP_like"/>
    <property type="match status" value="1"/>
</dbReference>
<dbReference type="Pfam" id="PF22673">
    <property type="entry name" value="MCP-like_PDC_1"/>
    <property type="match status" value="1"/>
</dbReference>
<organism evidence="1 2">
    <name type="scientific">Leifsonia virtsii</name>
    <dbReference type="NCBI Taxonomy" id="3035915"/>
    <lineage>
        <taxon>Bacteria</taxon>
        <taxon>Bacillati</taxon>
        <taxon>Actinomycetota</taxon>
        <taxon>Actinomycetes</taxon>
        <taxon>Micrococcales</taxon>
        <taxon>Microbacteriaceae</taxon>
        <taxon>Leifsonia</taxon>
    </lineage>
</organism>